<dbReference type="Pfam" id="PF13855">
    <property type="entry name" value="LRR_8"/>
    <property type="match status" value="2"/>
</dbReference>
<evidence type="ECO:0000313" key="7">
    <source>
        <dbReference type="Proteomes" id="UP001239994"/>
    </source>
</evidence>
<dbReference type="SUPFAM" id="SSF52058">
    <property type="entry name" value="L domain-like"/>
    <property type="match status" value="2"/>
</dbReference>
<evidence type="ECO:0000256" key="1">
    <source>
        <dbReference type="ARBA" id="ARBA00022614"/>
    </source>
</evidence>
<dbReference type="InterPro" id="IPR050328">
    <property type="entry name" value="Dev_Immune_Receptor"/>
</dbReference>
<dbReference type="PANTHER" id="PTHR24373">
    <property type="entry name" value="SLIT RELATED LEUCINE-RICH REPEAT NEURONAL PROTEIN"/>
    <property type="match status" value="1"/>
</dbReference>
<protein>
    <recommendedName>
        <fullName evidence="8">Negative regulator of reactive oxygen species</fullName>
    </recommendedName>
</protein>
<dbReference type="InterPro" id="IPR001611">
    <property type="entry name" value="Leu-rich_rpt"/>
</dbReference>
<evidence type="ECO:0000256" key="3">
    <source>
        <dbReference type="ARBA" id="ARBA00022737"/>
    </source>
</evidence>
<reference evidence="6" key="1">
    <citation type="submission" date="2023-03" db="EMBL/GenBank/DDBJ databases">
        <title>Electrophorus voltai genome.</title>
        <authorList>
            <person name="Bian C."/>
        </authorList>
    </citation>
    <scope>NUCLEOTIDE SEQUENCE</scope>
    <source>
        <strain evidence="6">CB-2022</strain>
        <tissue evidence="6">Muscle</tissue>
    </source>
</reference>
<dbReference type="Proteomes" id="UP001239994">
    <property type="component" value="Unassembled WGS sequence"/>
</dbReference>
<name>A0AAD8ZAI8_9TELE</name>
<dbReference type="PANTHER" id="PTHR24373:SF388">
    <property type="entry name" value="NEGATIVE REGULATOR OF REACTIVE OXYGEN SPECIES"/>
    <property type="match status" value="1"/>
</dbReference>
<gene>
    <name evidence="6" type="ORF">P4O66_010590</name>
</gene>
<organism evidence="6 7">
    <name type="scientific">Electrophorus voltai</name>
    <dbReference type="NCBI Taxonomy" id="2609070"/>
    <lineage>
        <taxon>Eukaryota</taxon>
        <taxon>Metazoa</taxon>
        <taxon>Chordata</taxon>
        <taxon>Craniata</taxon>
        <taxon>Vertebrata</taxon>
        <taxon>Euteleostomi</taxon>
        <taxon>Actinopterygii</taxon>
        <taxon>Neopterygii</taxon>
        <taxon>Teleostei</taxon>
        <taxon>Ostariophysi</taxon>
        <taxon>Gymnotiformes</taxon>
        <taxon>Gymnotoidei</taxon>
        <taxon>Gymnotidae</taxon>
        <taxon>Electrophorus</taxon>
    </lineage>
</organism>
<sequence length="782" mass="88081">MSSAWFSDGPGRSALVAKPSDGRQPNLPLRSGREPNQRGKSAQDPAAELYAPAARDGGIKASLSVSPQHEPKRSLQKTAAMSRTPSGMAQLEYGKMPDLGAPRTLPFFALLPVLLALSQGLSHPPNSPCRVTQNTARCDGFRLTSVPSDLPHQIEELFLNQNLVLKLQYDSLSRYPSLRLFSCANSHLRAVEEDGFSGSLLIESLSLANNELHHGYVQLAHSMRCLTRLRTLDLSGNGLREDMASDLLQNLSSLEFLNLSNNNLLRLDEAIFRDLHQLKELNLERNLLFEIDGAFDHLKRLQRLNLAYNSLPCLVKFEMTQLVVLNASHNIIEWFITNLDLTETFQLETLDLSDNQLLYFPFLPQKSRIKTLLLSNNQISFYGHLAEHTSPNWTTSVEYYNLGGNLSNITVDLWNDSFHGDISSVELLDLRVNQVRYFPQGFLQKMPHLNRLWLTRNCLESLNLTAEDLPVTLYQLDVSNNRLTEVRAQLSSTSKLNNLTHLNLSLNDIQQLPPDMFTMLPSVSSVDLSYNRVGLCLPGDTTSLDSSACAVWRNLSSLKQLHIAGCNIMNVPPIIFKGTPLTHLELSNNPGLLIDQDSLLGLSGTLQHLGLSNTGLQNFDFSPYKNLKSLNISKNSMLELPRSLMTLNLKLLDLRDNMLSTIQSEQAFVLADRVQILYVNGNAFNCCQLQWYRTLEASRTLSVVDLSEVTCTDLHYQRQRAVLFNSFLCGRRNTEESFFWYILLFLSVSVSLVGIGVIYFLTFRPKVLPRAIKKRCWRPTPY</sequence>
<keyword evidence="1" id="KW-0433">Leucine-rich repeat</keyword>
<keyword evidence="5" id="KW-1133">Transmembrane helix</keyword>
<dbReference type="InterPro" id="IPR003591">
    <property type="entry name" value="Leu-rich_rpt_typical-subtyp"/>
</dbReference>
<dbReference type="GO" id="GO:0031012">
    <property type="term" value="C:extracellular matrix"/>
    <property type="evidence" value="ECO:0007669"/>
    <property type="project" value="TreeGrafter"/>
</dbReference>
<evidence type="ECO:0000256" key="5">
    <source>
        <dbReference type="SAM" id="Phobius"/>
    </source>
</evidence>
<dbReference type="InterPro" id="IPR032675">
    <property type="entry name" value="LRR_dom_sf"/>
</dbReference>
<keyword evidence="2" id="KW-0732">Signal</keyword>
<keyword evidence="5" id="KW-0472">Membrane</keyword>
<evidence type="ECO:0008006" key="8">
    <source>
        <dbReference type="Google" id="ProtNLM"/>
    </source>
</evidence>
<comment type="caution">
    <text evidence="6">The sequence shown here is derived from an EMBL/GenBank/DDBJ whole genome shotgun (WGS) entry which is preliminary data.</text>
</comment>
<accession>A0AAD8ZAI8</accession>
<dbReference type="SMART" id="SM00369">
    <property type="entry name" value="LRR_TYP"/>
    <property type="match status" value="9"/>
</dbReference>
<dbReference type="EMBL" id="JAROKS010000016">
    <property type="protein sequence ID" value="KAK1795426.1"/>
    <property type="molecule type" value="Genomic_DNA"/>
</dbReference>
<keyword evidence="7" id="KW-1185">Reference proteome</keyword>
<feature type="region of interest" description="Disordered" evidence="4">
    <location>
        <begin position="63"/>
        <end position="85"/>
    </location>
</feature>
<keyword evidence="5" id="KW-0812">Transmembrane</keyword>
<dbReference type="Gene3D" id="3.80.10.10">
    <property type="entry name" value="Ribonuclease Inhibitor"/>
    <property type="match status" value="4"/>
</dbReference>
<feature type="region of interest" description="Disordered" evidence="4">
    <location>
        <begin position="1"/>
        <end position="51"/>
    </location>
</feature>
<feature type="transmembrane region" description="Helical" evidence="5">
    <location>
        <begin position="738"/>
        <end position="761"/>
    </location>
</feature>
<feature type="compositionally biased region" description="Polar residues" evidence="4">
    <location>
        <begin position="76"/>
        <end position="85"/>
    </location>
</feature>
<evidence type="ECO:0000313" key="6">
    <source>
        <dbReference type="EMBL" id="KAK1795426.1"/>
    </source>
</evidence>
<evidence type="ECO:0000256" key="2">
    <source>
        <dbReference type="ARBA" id="ARBA00022729"/>
    </source>
</evidence>
<dbReference type="PROSITE" id="PS51450">
    <property type="entry name" value="LRR"/>
    <property type="match status" value="3"/>
</dbReference>
<evidence type="ECO:0000256" key="4">
    <source>
        <dbReference type="SAM" id="MobiDB-lite"/>
    </source>
</evidence>
<dbReference type="GO" id="GO:0005615">
    <property type="term" value="C:extracellular space"/>
    <property type="evidence" value="ECO:0007669"/>
    <property type="project" value="TreeGrafter"/>
</dbReference>
<dbReference type="AlphaFoldDB" id="A0AAD8ZAI8"/>
<keyword evidence="3" id="KW-0677">Repeat</keyword>
<proteinExistence type="predicted"/>